<feature type="domain" description="Rieske" evidence="6">
    <location>
        <begin position="27"/>
        <end position="134"/>
    </location>
</feature>
<dbReference type="PANTHER" id="PTHR21266:SF59">
    <property type="entry name" value="BLR4922 PROTEIN"/>
    <property type="match status" value="1"/>
</dbReference>
<name>A0A512NA74_9HYPH</name>
<dbReference type="PROSITE" id="PS00570">
    <property type="entry name" value="RING_HYDROXYL_ALPHA"/>
    <property type="match status" value="1"/>
</dbReference>
<keyword evidence="8" id="KW-1185">Reference proteome</keyword>
<accession>A0A512NA74</accession>
<dbReference type="Gene3D" id="2.102.10.10">
    <property type="entry name" value="Rieske [2Fe-2S] iron-sulphur domain"/>
    <property type="match status" value="1"/>
</dbReference>
<dbReference type="Pfam" id="PF19301">
    <property type="entry name" value="LigXa_C"/>
    <property type="match status" value="1"/>
</dbReference>
<evidence type="ECO:0000256" key="1">
    <source>
        <dbReference type="ARBA" id="ARBA00022714"/>
    </source>
</evidence>
<evidence type="ECO:0000259" key="6">
    <source>
        <dbReference type="PROSITE" id="PS51296"/>
    </source>
</evidence>
<organism evidence="7 8">
    <name type="scientific">Reyranella soli</name>
    <dbReference type="NCBI Taxonomy" id="1230389"/>
    <lineage>
        <taxon>Bacteria</taxon>
        <taxon>Pseudomonadati</taxon>
        <taxon>Pseudomonadota</taxon>
        <taxon>Alphaproteobacteria</taxon>
        <taxon>Hyphomicrobiales</taxon>
        <taxon>Reyranellaceae</taxon>
        <taxon>Reyranella</taxon>
    </lineage>
</organism>
<dbReference type="PANTHER" id="PTHR21266">
    <property type="entry name" value="IRON-SULFUR DOMAIN CONTAINING PROTEIN"/>
    <property type="match status" value="1"/>
</dbReference>
<dbReference type="RefSeq" id="WP_147149945.1">
    <property type="nucleotide sequence ID" value="NZ_BKAJ01000048.1"/>
</dbReference>
<comment type="caution">
    <text evidence="7">The sequence shown here is derived from an EMBL/GenBank/DDBJ whole genome shotgun (WGS) entry which is preliminary data.</text>
</comment>
<evidence type="ECO:0000256" key="4">
    <source>
        <dbReference type="ARBA" id="ARBA00023004"/>
    </source>
</evidence>
<dbReference type="SUPFAM" id="SSF50022">
    <property type="entry name" value="ISP domain"/>
    <property type="match status" value="1"/>
</dbReference>
<dbReference type="GO" id="GO:0005506">
    <property type="term" value="F:iron ion binding"/>
    <property type="evidence" value="ECO:0007669"/>
    <property type="project" value="InterPro"/>
</dbReference>
<dbReference type="CDD" id="cd08878">
    <property type="entry name" value="RHO_alpha_C_DMO-like"/>
    <property type="match status" value="1"/>
</dbReference>
<evidence type="ECO:0000313" key="7">
    <source>
        <dbReference type="EMBL" id="GEP55862.1"/>
    </source>
</evidence>
<keyword evidence="1" id="KW-0001">2Fe-2S</keyword>
<dbReference type="Gene3D" id="3.90.380.10">
    <property type="entry name" value="Naphthalene 1,2-dioxygenase Alpha Subunit, Chain A, domain 1"/>
    <property type="match status" value="1"/>
</dbReference>
<keyword evidence="2" id="KW-0479">Metal-binding</keyword>
<gene>
    <name evidence="7" type="ORF">RSO01_30280</name>
</gene>
<dbReference type="GO" id="GO:0016491">
    <property type="term" value="F:oxidoreductase activity"/>
    <property type="evidence" value="ECO:0007669"/>
    <property type="project" value="UniProtKB-KW"/>
</dbReference>
<keyword evidence="5" id="KW-0411">Iron-sulfur</keyword>
<dbReference type="InterPro" id="IPR050584">
    <property type="entry name" value="Cholesterol_7-desaturase"/>
</dbReference>
<keyword evidence="4" id="KW-0408">Iron</keyword>
<evidence type="ECO:0000256" key="5">
    <source>
        <dbReference type="ARBA" id="ARBA00023014"/>
    </source>
</evidence>
<proteinExistence type="predicted"/>
<dbReference type="AlphaFoldDB" id="A0A512NA74"/>
<protein>
    <submittedName>
        <fullName evidence="7">Ring-hydroxylating oxygenase subunit alpha</fullName>
    </submittedName>
</protein>
<dbReference type="Proteomes" id="UP000321058">
    <property type="component" value="Unassembled WGS sequence"/>
</dbReference>
<evidence type="ECO:0000256" key="3">
    <source>
        <dbReference type="ARBA" id="ARBA00023002"/>
    </source>
</evidence>
<dbReference type="OrthoDB" id="9800776at2"/>
<keyword evidence="3" id="KW-0560">Oxidoreductase</keyword>
<evidence type="ECO:0000313" key="8">
    <source>
        <dbReference type="Proteomes" id="UP000321058"/>
    </source>
</evidence>
<dbReference type="GO" id="GO:0051537">
    <property type="term" value="F:2 iron, 2 sulfur cluster binding"/>
    <property type="evidence" value="ECO:0007669"/>
    <property type="project" value="UniProtKB-KW"/>
</dbReference>
<dbReference type="CDD" id="cd03479">
    <property type="entry name" value="Rieske_RO_Alpha_PhDO_like"/>
    <property type="match status" value="1"/>
</dbReference>
<dbReference type="InterPro" id="IPR015881">
    <property type="entry name" value="ARHD_Rieske_2Fe_2S"/>
</dbReference>
<evidence type="ECO:0000256" key="2">
    <source>
        <dbReference type="ARBA" id="ARBA00022723"/>
    </source>
</evidence>
<dbReference type="InterPro" id="IPR045623">
    <property type="entry name" value="LigXa_C"/>
</dbReference>
<dbReference type="SUPFAM" id="SSF55961">
    <property type="entry name" value="Bet v1-like"/>
    <property type="match status" value="1"/>
</dbReference>
<sequence length="426" mass="47926">MLSKEDNELISRTGPGTPMGNAMRRYWVPACLSSEIGEADGAPVRVKLMGEELVAFRDTEGRIGLVEEYCPHRRVSLYFGRNEECGLRCVYHGWKFDVTGACVDQLNEPEEHQFKHKVKLVAYPTCELGGIVWAYLGPAEKMPPLPKFAWTQVAEARRHVTKVVEECNYLQALEGGIDTSHAPILHRLLTDKSTRGGLKPSSPFVRGKAPNLRVDITDYGYLYAGVRPLAEGDIHVRTYHFIMPFHQIRPSRSESGLRTDAGHIWVPIDDHNCMVYNWIYSITDQPLTAEDRLERGLGNGPLHVDQTTFRSFQNRTNNYGLDRKVQKTESYTGIDGINQQDRALQESMGRVVDRSREHLGPADKAIIQARKLLREAVKAVEAGQQPAGTGISYYTVKAGEDVFARDADWHQALAPDITKDRILQTV</sequence>
<dbReference type="InterPro" id="IPR017941">
    <property type="entry name" value="Rieske_2Fe-2S"/>
</dbReference>
<reference evidence="7 8" key="1">
    <citation type="submission" date="2019-07" db="EMBL/GenBank/DDBJ databases">
        <title>Whole genome shotgun sequence of Reyranella soli NBRC 108950.</title>
        <authorList>
            <person name="Hosoyama A."/>
            <person name="Uohara A."/>
            <person name="Ohji S."/>
            <person name="Ichikawa N."/>
        </authorList>
    </citation>
    <scope>NUCLEOTIDE SEQUENCE [LARGE SCALE GENOMIC DNA]</scope>
    <source>
        <strain evidence="7 8">NBRC 108950</strain>
    </source>
</reference>
<dbReference type="InterPro" id="IPR036922">
    <property type="entry name" value="Rieske_2Fe-2S_sf"/>
</dbReference>
<dbReference type="EMBL" id="BKAJ01000048">
    <property type="protein sequence ID" value="GEP55862.1"/>
    <property type="molecule type" value="Genomic_DNA"/>
</dbReference>
<dbReference type="PROSITE" id="PS51296">
    <property type="entry name" value="RIESKE"/>
    <property type="match status" value="1"/>
</dbReference>
<dbReference type="Pfam" id="PF00355">
    <property type="entry name" value="Rieske"/>
    <property type="match status" value="1"/>
</dbReference>